<gene>
    <name evidence="2" type="ORF">AVDCRST_MAG30-755</name>
</gene>
<name>A0A6J4RY24_9ACTN</name>
<proteinExistence type="predicted"/>
<feature type="compositionally biased region" description="Low complexity" evidence="1">
    <location>
        <begin position="44"/>
        <end position="60"/>
    </location>
</feature>
<feature type="compositionally biased region" description="Basic and acidic residues" evidence="1">
    <location>
        <begin position="215"/>
        <end position="232"/>
    </location>
</feature>
<feature type="non-terminal residue" evidence="2">
    <location>
        <position position="296"/>
    </location>
</feature>
<reference evidence="2" key="1">
    <citation type="submission" date="2020-02" db="EMBL/GenBank/DDBJ databases">
        <authorList>
            <person name="Meier V. D."/>
        </authorList>
    </citation>
    <scope>NUCLEOTIDE SEQUENCE</scope>
    <source>
        <strain evidence="2">AVDCRST_MAG30</strain>
    </source>
</reference>
<accession>A0A6J4RY24</accession>
<protein>
    <submittedName>
        <fullName evidence="2">Uncharacterized protein</fullName>
    </submittedName>
</protein>
<feature type="compositionally biased region" description="Low complexity" evidence="1">
    <location>
        <begin position="174"/>
        <end position="188"/>
    </location>
</feature>
<feature type="compositionally biased region" description="Basic and acidic residues" evidence="1">
    <location>
        <begin position="286"/>
        <end position="296"/>
    </location>
</feature>
<feature type="compositionally biased region" description="Basic residues" evidence="1">
    <location>
        <begin position="97"/>
        <end position="119"/>
    </location>
</feature>
<evidence type="ECO:0000313" key="2">
    <source>
        <dbReference type="EMBL" id="CAA9480249.1"/>
    </source>
</evidence>
<dbReference type="EMBL" id="CADCVS010000125">
    <property type="protein sequence ID" value="CAA9480249.1"/>
    <property type="molecule type" value="Genomic_DNA"/>
</dbReference>
<feature type="compositionally biased region" description="Basic residues" evidence="1">
    <location>
        <begin position="22"/>
        <end position="43"/>
    </location>
</feature>
<evidence type="ECO:0000256" key="1">
    <source>
        <dbReference type="SAM" id="MobiDB-lite"/>
    </source>
</evidence>
<dbReference type="AlphaFoldDB" id="A0A6J4RY24"/>
<feature type="compositionally biased region" description="Basic and acidic residues" evidence="1">
    <location>
        <begin position="61"/>
        <end position="77"/>
    </location>
</feature>
<organism evidence="2">
    <name type="scientific">uncultured Solirubrobacteraceae bacterium</name>
    <dbReference type="NCBI Taxonomy" id="1162706"/>
    <lineage>
        <taxon>Bacteria</taxon>
        <taxon>Bacillati</taxon>
        <taxon>Actinomycetota</taxon>
        <taxon>Thermoleophilia</taxon>
        <taxon>Solirubrobacterales</taxon>
        <taxon>Solirubrobacteraceae</taxon>
        <taxon>environmental samples</taxon>
    </lineage>
</organism>
<feature type="region of interest" description="Disordered" evidence="1">
    <location>
        <begin position="169"/>
        <end position="296"/>
    </location>
</feature>
<feature type="region of interest" description="Disordered" evidence="1">
    <location>
        <begin position="1"/>
        <end position="120"/>
    </location>
</feature>
<sequence>APRRHLRPLRSVAPRRRDAVPARRRAPLGARRGRRPARRRGRGRPAAAAPARLAAALVDLAPRDRRAREDAPRDLPRPARPRLVGGPARLLREGDARRRHPRAARRARRRAHARGRPRLGRLDELPARHRGARAHLARPRPGDPAPVVPHEALPARAAVRLLPAARLDARARPGRAAQRARGLRAPDPGGDDPPGRVHRPRSQALLAHPPGPRSRRGDHGALPDVPHPRDAPARLARPADGAGPGGHRRGRPDPLGGRLRAARRRRRGDPAGRRALPPGGGAGRGARADPLVRARL</sequence>
<feature type="non-terminal residue" evidence="2">
    <location>
        <position position="1"/>
    </location>
</feature>